<evidence type="ECO:0000256" key="1">
    <source>
        <dbReference type="SAM" id="MobiDB-lite"/>
    </source>
</evidence>
<name>A0A0D1X7V9_9EURO</name>
<feature type="region of interest" description="Disordered" evidence="1">
    <location>
        <begin position="1"/>
        <end position="25"/>
    </location>
</feature>
<evidence type="ECO:0000313" key="2">
    <source>
        <dbReference type="EMBL" id="KIV83921.1"/>
    </source>
</evidence>
<accession>A0A0D1X7V9</accession>
<organism evidence="2 3">
    <name type="scientific">Exophiala sideris</name>
    <dbReference type="NCBI Taxonomy" id="1016849"/>
    <lineage>
        <taxon>Eukaryota</taxon>
        <taxon>Fungi</taxon>
        <taxon>Dikarya</taxon>
        <taxon>Ascomycota</taxon>
        <taxon>Pezizomycotina</taxon>
        <taxon>Eurotiomycetes</taxon>
        <taxon>Chaetothyriomycetidae</taxon>
        <taxon>Chaetothyriales</taxon>
        <taxon>Herpotrichiellaceae</taxon>
        <taxon>Exophiala</taxon>
    </lineage>
</organism>
<proteinExistence type="predicted"/>
<reference evidence="2 3" key="1">
    <citation type="submission" date="2015-01" db="EMBL/GenBank/DDBJ databases">
        <title>The Genome Sequence of Exophiala sideris CBS121828.</title>
        <authorList>
            <consortium name="The Broad Institute Genomics Platform"/>
            <person name="Cuomo C."/>
            <person name="de Hoog S."/>
            <person name="Gorbushina A."/>
            <person name="Stielow B."/>
            <person name="Teixiera M."/>
            <person name="Abouelleil A."/>
            <person name="Chapman S.B."/>
            <person name="Priest M."/>
            <person name="Young S.K."/>
            <person name="Wortman J."/>
            <person name="Nusbaum C."/>
            <person name="Birren B."/>
        </authorList>
    </citation>
    <scope>NUCLEOTIDE SEQUENCE [LARGE SCALE GENOMIC DNA]</scope>
    <source>
        <strain evidence="2 3">CBS 121828</strain>
    </source>
</reference>
<dbReference type="EMBL" id="KN846952">
    <property type="protein sequence ID" value="KIV83921.1"/>
    <property type="molecule type" value="Genomic_DNA"/>
</dbReference>
<dbReference type="HOGENOM" id="CLU_612545_0_0_1"/>
<dbReference type="Proteomes" id="UP000053599">
    <property type="component" value="Unassembled WGS sequence"/>
</dbReference>
<evidence type="ECO:0000313" key="3">
    <source>
        <dbReference type="Proteomes" id="UP000053599"/>
    </source>
</evidence>
<sequence length="447" mass="51080">MASERDRESNEREARARAQSEVTDKVEYTQQNYIPTNSRGERATAHEAQEMRNMEHEIVQNVLGRAQVVVELKLFDNMFTPFQQEVLRVLDQRVVQALTDDERAVAQGIRDKTRGNVQAMKEKLASVKFLADNMVRDYQDNLTDYWIVHREAKQWEHIVYWGGDWVMLDIVMIAKRLETPVQASQELLLASARMWLRGMRLGCKDLQLDQMPPVCSMFLAAATHPHLLRLDVLTALVQSWVAKRSVNHHHFGYAEALVHILNQSAQTTKETFSVVKSTFILRIFELAGMLLGPEDWEKGRPKFLQSVFTDIVSWLDISSLLNQALLKRVSRGLHKGFEHSLTIREELLRLAGDARLDFGPQACVVSLNEDTFAVIADAVHGLENVSDVEVFRRKSITYQVATHGHQITVHGYPKSGDELTTTIPVEDSLTPFNKHFHWMMGEPVMQA</sequence>
<dbReference type="AlphaFoldDB" id="A0A0D1X7V9"/>
<gene>
    <name evidence="2" type="ORF">PV11_05905</name>
</gene>
<protein>
    <submittedName>
        <fullName evidence="2">Uncharacterized protein</fullName>
    </submittedName>
</protein>